<accession>A0A9J6MZ97</accession>
<keyword evidence="10" id="KW-1185">Reference proteome</keyword>
<keyword evidence="5 7" id="KW-1133">Transmembrane helix</keyword>
<evidence type="ECO:0000313" key="10">
    <source>
        <dbReference type="Proteomes" id="UP000677265"/>
    </source>
</evidence>
<evidence type="ECO:0000259" key="8">
    <source>
        <dbReference type="PROSITE" id="PS50928"/>
    </source>
</evidence>
<dbReference type="GO" id="GO:0055085">
    <property type="term" value="P:transmembrane transport"/>
    <property type="evidence" value="ECO:0007669"/>
    <property type="project" value="InterPro"/>
</dbReference>
<dbReference type="RefSeq" id="WP_241113750.1">
    <property type="nucleotide sequence ID" value="NZ_JAGYPE020000007.1"/>
</dbReference>
<feature type="transmembrane region" description="Helical" evidence="7">
    <location>
        <begin position="142"/>
        <end position="163"/>
    </location>
</feature>
<evidence type="ECO:0000256" key="5">
    <source>
        <dbReference type="ARBA" id="ARBA00022989"/>
    </source>
</evidence>
<dbReference type="Gene3D" id="1.10.3720.10">
    <property type="entry name" value="MetI-like"/>
    <property type="match status" value="1"/>
</dbReference>
<keyword evidence="3" id="KW-1003">Cell membrane</keyword>
<dbReference type="PANTHER" id="PTHR43744">
    <property type="entry name" value="ABC TRANSPORTER PERMEASE PROTEIN MG189-RELATED-RELATED"/>
    <property type="match status" value="1"/>
</dbReference>
<keyword evidence="4 7" id="KW-0812">Transmembrane</keyword>
<feature type="transmembrane region" description="Helical" evidence="7">
    <location>
        <begin position="184"/>
        <end position="206"/>
    </location>
</feature>
<dbReference type="PANTHER" id="PTHR43744:SF2">
    <property type="entry name" value="ARABINOOLIGOSACCHARIDES TRANSPORT SYSTEM PERMEASE PROTEIN ARAQ"/>
    <property type="match status" value="1"/>
</dbReference>
<evidence type="ECO:0000256" key="4">
    <source>
        <dbReference type="ARBA" id="ARBA00022692"/>
    </source>
</evidence>
<comment type="caution">
    <text evidence="9">The sequence shown here is derived from an EMBL/GenBank/DDBJ whole genome shotgun (WGS) entry which is preliminary data.</text>
</comment>
<protein>
    <submittedName>
        <fullName evidence="9">Carbohydrate ABC transporter permease</fullName>
    </submittedName>
</protein>
<evidence type="ECO:0000313" key="9">
    <source>
        <dbReference type="EMBL" id="MCH6265166.1"/>
    </source>
</evidence>
<comment type="subcellular location">
    <subcellularLocation>
        <location evidence="1 7">Cell membrane</location>
        <topology evidence="1 7">Multi-pass membrane protein</topology>
    </subcellularLocation>
</comment>
<feature type="transmembrane region" description="Helical" evidence="7">
    <location>
        <begin position="109"/>
        <end position="130"/>
    </location>
</feature>
<name>A0A9J6MZ97_9BACI</name>
<organism evidence="9 10">
    <name type="scientific">Neobacillus citreus</name>
    <dbReference type="NCBI Taxonomy" id="2833578"/>
    <lineage>
        <taxon>Bacteria</taxon>
        <taxon>Bacillati</taxon>
        <taxon>Bacillota</taxon>
        <taxon>Bacilli</taxon>
        <taxon>Bacillales</taxon>
        <taxon>Bacillaceae</taxon>
        <taxon>Neobacillus</taxon>
    </lineage>
</organism>
<dbReference type="Pfam" id="PF00528">
    <property type="entry name" value="BPD_transp_1"/>
    <property type="match status" value="1"/>
</dbReference>
<reference evidence="9 10" key="1">
    <citation type="submission" date="2022-03" db="EMBL/GenBank/DDBJ databases">
        <title>Novel Bacillus species.</title>
        <authorList>
            <person name="Liu G."/>
        </authorList>
    </citation>
    <scope>NUCLEOTIDE SEQUENCE [LARGE SCALE GENOMIC DNA]</scope>
    <source>
        <strain evidence="9 10">FJAT-50051</strain>
    </source>
</reference>
<feature type="transmembrane region" description="Helical" evidence="7">
    <location>
        <begin position="73"/>
        <end position="97"/>
    </location>
</feature>
<dbReference type="EMBL" id="JAGYPE020000007">
    <property type="protein sequence ID" value="MCH6265166.1"/>
    <property type="molecule type" value="Genomic_DNA"/>
</dbReference>
<dbReference type="InterPro" id="IPR000515">
    <property type="entry name" value="MetI-like"/>
</dbReference>
<proteinExistence type="inferred from homology"/>
<feature type="transmembrane region" description="Helical" evidence="7">
    <location>
        <begin position="12"/>
        <end position="34"/>
    </location>
</feature>
<keyword evidence="2 7" id="KW-0813">Transport</keyword>
<evidence type="ECO:0000256" key="7">
    <source>
        <dbReference type="RuleBase" id="RU363032"/>
    </source>
</evidence>
<dbReference type="GO" id="GO:0005886">
    <property type="term" value="C:plasma membrane"/>
    <property type="evidence" value="ECO:0007669"/>
    <property type="project" value="UniProtKB-SubCell"/>
</dbReference>
<evidence type="ECO:0000256" key="2">
    <source>
        <dbReference type="ARBA" id="ARBA00022448"/>
    </source>
</evidence>
<evidence type="ECO:0000256" key="3">
    <source>
        <dbReference type="ARBA" id="ARBA00022475"/>
    </source>
</evidence>
<dbReference type="AlphaFoldDB" id="A0A9J6MZ97"/>
<feature type="domain" description="ABC transmembrane type-1" evidence="8">
    <location>
        <begin position="74"/>
        <end position="263"/>
    </location>
</feature>
<dbReference type="PROSITE" id="PS50928">
    <property type="entry name" value="ABC_TM1"/>
    <property type="match status" value="1"/>
</dbReference>
<evidence type="ECO:0000256" key="6">
    <source>
        <dbReference type="ARBA" id="ARBA00023136"/>
    </source>
</evidence>
<gene>
    <name evidence="9" type="ORF">KHB02_006455</name>
</gene>
<keyword evidence="6 7" id="KW-0472">Membrane</keyword>
<feature type="transmembrane region" description="Helical" evidence="7">
    <location>
        <begin position="242"/>
        <end position="263"/>
    </location>
</feature>
<dbReference type="InterPro" id="IPR035906">
    <property type="entry name" value="MetI-like_sf"/>
</dbReference>
<dbReference type="Proteomes" id="UP000677265">
    <property type="component" value="Unassembled WGS sequence"/>
</dbReference>
<sequence>MQEKTASTRIKKVILPLLLLIGIVMSIFPFYWMLVGSTNHTSKMFSNPPTMVVGDQFLTNLNNLNASIGIWRVLFNSLFVSISYVILALIVSTMAAYALSKFHFKGNKFIFMAFLLSMMIPHQALLIPQFRMMSDFNMLNTYLALILPSVCTPFAIFLMRQNFMAFPTELMEAARMDGAGELRIFFRIVLPSMKPALAATSIFLFLQQWNNFLWPLVVTTSKEMYTFPVALSSLRGSSIIDYGQINVGIMIATIPIIIFFLVLQKHFIQGMLGSAVK</sequence>
<comment type="similarity">
    <text evidence="7">Belongs to the binding-protein-dependent transport system permease family.</text>
</comment>
<evidence type="ECO:0000256" key="1">
    <source>
        <dbReference type="ARBA" id="ARBA00004651"/>
    </source>
</evidence>
<dbReference type="CDD" id="cd06261">
    <property type="entry name" value="TM_PBP2"/>
    <property type="match status" value="1"/>
</dbReference>
<dbReference type="SUPFAM" id="SSF161098">
    <property type="entry name" value="MetI-like"/>
    <property type="match status" value="1"/>
</dbReference>